<organism evidence="1 2">
    <name type="scientific">Candidatus Yanofskybacteria bacterium RIFCSPHIGHO2_02_FULL_41_11</name>
    <dbReference type="NCBI Taxonomy" id="1802675"/>
    <lineage>
        <taxon>Bacteria</taxon>
        <taxon>Candidatus Yanofskyibacteriota</taxon>
    </lineage>
</organism>
<dbReference type="Proteomes" id="UP000177167">
    <property type="component" value="Unassembled WGS sequence"/>
</dbReference>
<reference evidence="1 2" key="1">
    <citation type="journal article" date="2016" name="Nat. Commun.">
        <title>Thousands of microbial genomes shed light on interconnected biogeochemical processes in an aquifer system.</title>
        <authorList>
            <person name="Anantharaman K."/>
            <person name="Brown C.T."/>
            <person name="Hug L.A."/>
            <person name="Sharon I."/>
            <person name="Castelle C.J."/>
            <person name="Probst A.J."/>
            <person name="Thomas B.C."/>
            <person name="Singh A."/>
            <person name="Wilkins M.J."/>
            <person name="Karaoz U."/>
            <person name="Brodie E.L."/>
            <person name="Williams K.H."/>
            <person name="Hubbard S.S."/>
            <person name="Banfield J.F."/>
        </authorList>
    </citation>
    <scope>NUCLEOTIDE SEQUENCE [LARGE SCALE GENOMIC DNA]</scope>
</reference>
<dbReference type="AlphaFoldDB" id="A0A1F8FA87"/>
<proteinExistence type="predicted"/>
<evidence type="ECO:0000313" key="2">
    <source>
        <dbReference type="Proteomes" id="UP000177167"/>
    </source>
</evidence>
<protein>
    <submittedName>
        <fullName evidence="1">Uncharacterized protein</fullName>
    </submittedName>
</protein>
<sequence>MSRILWVWLVVAVAAFVGGYFSGHSVGYKTAETDLKKVQEESAKKSAEDAAKAANPFQAVNPLAGVESNPFEKAKQVLNPFK</sequence>
<evidence type="ECO:0000313" key="1">
    <source>
        <dbReference type="EMBL" id="OGN10065.1"/>
    </source>
</evidence>
<dbReference type="EMBL" id="MGJP01000017">
    <property type="protein sequence ID" value="OGN10065.1"/>
    <property type="molecule type" value="Genomic_DNA"/>
</dbReference>
<comment type="caution">
    <text evidence="1">The sequence shown here is derived from an EMBL/GenBank/DDBJ whole genome shotgun (WGS) entry which is preliminary data.</text>
</comment>
<gene>
    <name evidence="1" type="ORF">A3J46_06900</name>
</gene>
<name>A0A1F8FA87_9BACT</name>
<accession>A0A1F8FA87</accession>